<feature type="transmembrane region" description="Helical" evidence="10">
    <location>
        <begin position="43"/>
        <end position="64"/>
    </location>
</feature>
<protein>
    <recommendedName>
        <fullName evidence="3">Signal peptidase complex subunit 1</fullName>
    </recommendedName>
</protein>
<reference evidence="11" key="1">
    <citation type="submission" date="2021-01" db="EMBL/GenBank/DDBJ databases">
        <authorList>
            <person name="Corre E."/>
            <person name="Pelletier E."/>
            <person name="Niang G."/>
            <person name="Scheremetjew M."/>
            <person name="Finn R."/>
            <person name="Kale V."/>
            <person name="Holt S."/>
            <person name="Cochrane G."/>
            <person name="Meng A."/>
            <person name="Brown T."/>
            <person name="Cohen L."/>
        </authorList>
    </citation>
    <scope>NUCLEOTIDE SEQUENCE</scope>
    <source>
        <strain evidence="11">CCMP1756</strain>
    </source>
</reference>
<evidence type="ECO:0000256" key="10">
    <source>
        <dbReference type="SAM" id="Phobius"/>
    </source>
</evidence>
<dbReference type="EMBL" id="CAKKNE010000005">
    <property type="protein sequence ID" value="CAH0376128.1"/>
    <property type="molecule type" value="Genomic_DNA"/>
</dbReference>
<dbReference type="EMBL" id="HBIW01021805">
    <property type="protein sequence ID" value="CAE0703366.1"/>
    <property type="molecule type" value="Transcribed_RNA"/>
</dbReference>
<dbReference type="PANTHER" id="PTHR13202:SF0">
    <property type="entry name" value="SIGNAL PEPTIDASE COMPLEX SUBUNIT 1"/>
    <property type="match status" value="1"/>
</dbReference>
<comment type="function">
    <text evidence="8">Component of the signal peptidase complex (SPC) which catalyzes the cleavage of N-terminal signal sequences from nascent proteins as they are translocated into the lumen of the endoplasmic reticulum. Dispensable for SPC enzymatic activity.</text>
</comment>
<keyword evidence="5" id="KW-0256">Endoplasmic reticulum</keyword>
<dbReference type="Proteomes" id="UP000789595">
    <property type="component" value="Unassembled WGS sequence"/>
</dbReference>
<evidence type="ECO:0000256" key="2">
    <source>
        <dbReference type="ARBA" id="ARBA00005245"/>
    </source>
</evidence>
<dbReference type="AlphaFoldDB" id="A0A7S4A4H0"/>
<keyword evidence="4 10" id="KW-0812">Transmembrane</keyword>
<evidence type="ECO:0000256" key="4">
    <source>
        <dbReference type="ARBA" id="ARBA00022692"/>
    </source>
</evidence>
<evidence type="ECO:0000313" key="13">
    <source>
        <dbReference type="Proteomes" id="UP000789595"/>
    </source>
</evidence>
<gene>
    <name evidence="11" type="ORF">PCAL00307_LOCUS18813</name>
    <name evidence="12" type="ORF">PECAL_5P06870</name>
</gene>
<keyword evidence="13" id="KW-1185">Reference proteome</keyword>
<comment type="subcellular location">
    <subcellularLocation>
        <location evidence="1">Endoplasmic reticulum membrane</location>
        <topology evidence="1">Multi-pass membrane protein</topology>
    </subcellularLocation>
</comment>
<evidence type="ECO:0000256" key="3">
    <source>
        <dbReference type="ARBA" id="ARBA00017059"/>
    </source>
</evidence>
<feature type="compositionally biased region" description="Basic residues" evidence="9">
    <location>
        <begin position="97"/>
        <end position="107"/>
    </location>
</feature>
<dbReference type="OrthoDB" id="263893at2759"/>
<dbReference type="GO" id="GO:0006465">
    <property type="term" value="P:signal peptide processing"/>
    <property type="evidence" value="ECO:0007669"/>
    <property type="project" value="InterPro"/>
</dbReference>
<evidence type="ECO:0000256" key="1">
    <source>
        <dbReference type="ARBA" id="ARBA00004477"/>
    </source>
</evidence>
<evidence type="ECO:0000313" key="12">
    <source>
        <dbReference type="EMBL" id="CAH0376128.1"/>
    </source>
</evidence>
<dbReference type="InterPro" id="IPR009542">
    <property type="entry name" value="Spc1/SPCS1"/>
</dbReference>
<comment type="similarity">
    <text evidence="2">Belongs to the SPCS1 family.</text>
</comment>
<evidence type="ECO:0000256" key="7">
    <source>
        <dbReference type="ARBA" id="ARBA00023136"/>
    </source>
</evidence>
<evidence type="ECO:0000256" key="8">
    <source>
        <dbReference type="ARBA" id="ARBA00045204"/>
    </source>
</evidence>
<accession>A0A7S4A4H0</accession>
<dbReference type="GO" id="GO:0005787">
    <property type="term" value="C:signal peptidase complex"/>
    <property type="evidence" value="ECO:0007669"/>
    <property type="project" value="InterPro"/>
</dbReference>
<dbReference type="GO" id="GO:0045047">
    <property type="term" value="P:protein targeting to ER"/>
    <property type="evidence" value="ECO:0007669"/>
    <property type="project" value="TreeGrafter"/>
</dbReference>
<feature type="region of interest" description="Disordered" evidence="9">
    <location>
        <begin position="77"/>
        <end position="107"/>
    </location>
</feature>
<evidence type="ECO:0000256" key="6">
    <source>
        <dbReference type="ARBA" id="ARBA00022989"/>
    </source>
</evidence>
<evidence type="ECO:0000256" key="5">
    <source>
        <dbReference type="ARBA" id="ARBA00022824"/>
    </source>
</evidence>
<evidence type="ECO:0000256" key="9">
    <source>
        <dbReference type="SAM" id="MobiDB-lite"/>
    </source>
</evidence>
<organism evidence="11">
    <name type="scientific">Pelagomonas calceolata</name>
    <dbReference type="NCBI Taxonomy" id="35677"/>
    <lineage>
        <taxon>Eukaryota</taxon>
        <taxon>Sar</taxon>
        <taxon>Stramenopiles</taxon>
        <taxon>Ochrophyta</taxon>
        <taxon>Pelagophyceae</taxon>
        <taxon>Pelagomonadales</taxon>
        <taxon>Pelagomonadaceae</taxon>
        <taxon>Pelagomonas</taxon>
    </lineage>
</organism>
<keyword evidence="7 10" id="KW-0472">Membrane</keyword>
<proteinExistence type="inferred from homology"/>
<name>A0A7S4A4H0_9STRA</name>
<sequence length="107" mass="11837">MGKGGMDYKGQKLSEQIYLVLIPAVGSVAWVFGYLAQDFKTTFYGWLAGLVLAMLICVPDWPIFNRNPTPWLEEIPSARKQTVVDDDDEDDAPAKATKAKKKKGGKS</sequence>
<evidence type="ECO:0000313" key="11">
    <source>
        <dbReference type="EMBL" id="CAE0703366.1"/>
    </source>
</evidence>
<reference evidence="12" key="2">
    <citation type="submission" date="2021-11" db="EMBL/GenBank/DDBJ databases">
        <authorList>
            <consortium name="Genoscope - CEA"/>
            <person name="William W."/>
        </authorList>
    </citation>
    <scope>NUCLEOTIDE SEQUENCE</scope>
</reference>
<keyword evidence="6 10" id="KW-1133">Transmembrane helix</keyword>
<feature type="transmembrane region" description="Helical" evidence="10">
    <location>
        <begin position="16"/>
        <end position="36"/>
    </location>
</feature>
<dbReference type="Pfam" id="PF06645">
    <property type="entry name" value="SPC12"/>
    <property type="match status" value="1"/>
</dbReference>
<dbReference type="PANTHER" id="PTHR13202">
    <property type="entry name" value="MICROSOMAL SIGNAL PEPTIDASE 12 KDA SUBUNIT"/>
    <property type="match status" value="1"/>
</dbReference>